<keyword evidence="9" id="KW-1185">Reference proteome</keyword>
<comment type="caution">
    <text evidence="8">The sequence shown here is derived from an EMBL/GenBank/DDBJ whole genome shotgun (WGS) entry which is preliminary data.</text>
</comment>
<dbReference type="EMBL" id="JAKOGI010000186">
    <property type="protein sequence ID" value="KAJ8440680.1"/>
    <property type="molecule type" value="Genomic_DNA"/>
</dbReference>
<keyword evidence="2" id="KW-0805">Transcription regulation</keyword>
<dbReference type="Pfam" id="PF00847">
    <property type="entry name" value="AP2"/>
    <property type="match status" value="1"/>
</dbReference>
<dbReference type="SUPFAM" id="SSF54171">
    <property type="entry name" value="DNA-binding domain"/>
    <property type="match status" value="1"/>
</dbReference>
<feature type="domain" description="AP2/ERF" evidence="7">
    <location>
        <begin position="112"/>
        <end position="169"/>
    </location>
</feature>
<dbReference type="GO" id="GO:0003700">
    <property type="term" value="F:DNA-binding transcription factor activity"/>
    <property type="evidence" value="ECO:0007669"/>
    <property type="project" value="InterPro"/>
</dbReference>
<dbReference type="PANTHER" id="PTHR31194:SF225">
    <property type="entry name" value="AP2 DOMAIN CLASS TRANSCRIPTION FACTOR"/>
    <property type="match status" value="1"/>
</dbReference>
<dbReference type="PRINTS" id="PR00367">
    <property type="entry name" value="ETHRSPELEMNT"/>
</dbReference>
<gene>
    <name evidence="8" type="ORF">Cgig2_031097</name>
</gene>
<evidence type="ECO:0000256" key="4">
    <source>
        <dbReference type="ARBA" id="ARBA00023163"/>
    </source>
</evidence>
<evidence type="ECO:0000313" key="9">
    <source>
        <dbReference type="Proteomes" id="UP001153076"/>
    </source>
</evidence>
<keyword evidence="4" id="KW-0804">Transcription</keyword>
<dbReference type="InterPro" id="IPR036955">
    <property type="entry name" value="AP2/ERF_dom_sf"/>
</dbReference>
<dbReference type="InterPro" id="IPR001471">
    <property type="entry name" value="AP2/ERF_dom"/>
</dbReference>
<evidence type="ECO:0000256" key="3">
    <source>
        <dbReference type="ARBA" id="ARBA00023125"/>
    </source>
</evidence>
<name>A0A9Q1KCZ9_9CARY</name>
<evidence type="ECO:0000256" key="2">
    <source>
        <dbReference type="ARBA" id="ARBA00023015"/>
    </source>
</evidence>
<dbReference type="SMART" id="SM00380">
    <property type="entry name" value="AP2"/>
    <property type="match status" value="1"/>
</dbReference>
<dbReference type="InterPro" id="IPR016177">
    <property type="entry name" value="DNA-bd_dom_sf"/>
</dbReference>
<dbReference type="FunFam" id="3.30.730.10:FF:000001">
    <property type="entry name" value="Ethylene-responsive transcription factor 2"/>
    <property type="match status" value="1"/>
</dbReference>
<comment type="subcellular location">
    <subcellularLocation>
        <location evidence="1">Nucleus</location>
    </subcellularLocation>
</comment>
<sequence length="323" mass="36614">MRSLRQPRMNHPKFSPTVKFSEQRSVINKLIPLSSPAPTPRVVRISFTDHDATDSSSGDDEPEPMTRRTRLVRHINEIRLHSDPARGRSVKPESLTKVLPSPASNPAGDRRKWRGVRLRKWGKWAAEIRDPTRRTRLWLGTFETAEEAAMAYDNAAISLRGPNAQTNFLRPPVPEPLVTSVAGEEDDELSQKSPSLRSPTSVLRFQTREEPEQGKREKCCNDGVDWKPAEQVMCLPADDGDLSLDQWALSDFFNYDAPKPVIFDDLPVPDMVFDDLGDFSCPFDWDADLKTDGEDSILVEPSSRKCEVDEYLIIEGMIKNRKE</sequence>
<evidence type="ECO:0000313" key="8">
    <source>
        <dbReference type="EMBL" id="KAJ8440680.1"/>
    </source>
</evidence>
<dbReference type="Proteomes" id="UP001153076">
    <property type="component" value="Unassembled WGS sequence"/>
</dbReference>
<dbReference type="GO" id="GO:0005634">
    <property type="term" value="C:nucleus"/>
    <property type="evidence" value="ECO:0007669"/>
    <property type="project" value="UniProtKB-SubCell"/>
</dbReference>
<reference evidence="8" key="1">
    <citation type="submission" date="2022-04" db="EMBL/GenBank/DDBJ databases">
        <title>Carnegiea gigantea Genome sequencing and assembly v2.</title>
        <authorList>
            <person name="Copetti D."/>
            <person name="Sanderson M.J."/>
            <person name="Burquez A."/>
            <person name="Wojciechowski M.F."/>
        </authorList>
    </citation>
    <scope>NUCLEOTIDE SEQUENCE</scope>
    <source>
        <strain evidence="8">SGP5-SGP5p</strain>
        <tissue evidence="8">Aerial part</tissue>
    </source>
</reference>
<evidence type="ECO:0000256" key="5">
    <source>
        <dbReference type="ARBA" id="ARBA00023242"/>
    </source>
</evidence>
<feature type="region of interest" description="Disordered" evidence="6">
    <location>
        <begin position="83"/>
        <end position="110"/>
    </location>
</feature>
<accession>A0A9Q1KCZ9</accession>
<dbReference type="OrthoDB" id="610645at2759"/>
<feature type="region of interest" description="Disordered" evidence="6">
    <location>
        <begin position="31"/>
        <end position="67"/>
    </location>
</feature>
<evidence type="ECO:0000259" key="7">
    <source>
        <dbReference type="PROSITE" id="PS51032"/>
    </source>
</evidence>
<dbReference type="CDD" id="cd00018">
    <property type="entry name" value="AP2"/>
    <property type="match status" value="1"/>
</dbReference>
<evidence type="ECO:0000256" key="1">
    <source>
        <dbReference type="ARBA" id="ARBA00004123"/>
    </source>
</evidence>
<dbReference type="Gene3D" id="3.30.730.10">
    <property type="entry name" value="AP2/ERF domain"/>
    <property type="match status" value="1"/>
</dbReference>
<protein>
    <recommendedName>
        <fullName evidence="7">AP2/ERF domain-containing protein</fullName>
    </recommendedName>
</protein>
<feature type="region of interest" description="Disordered" evidence="6">
    <location>
        <begin position="177"/>
        <end position="199"/>
    </location>
</feature>
<organism evidence="8 9">
    <name type="scientific">Carnegiea gigantea</name>
    <dbReference type="NCBI Taxonomy" id="171969"/>
    <lineage>
        <taxon>Eukaryota</taxon>
        <taxon>Viridiplantae</taxon>
        <taxon>Streptophyta</taxon>
        <taxon>Embryophyta</taxon>
        <taxon>Tracheophyta</taxon>
        <taxon>Spermatophyta</taxon>
        <taxon>Magnoliopsida</taxon>
        <taxon>eudicotyledons</taxon>
        <taxon>Gunneridae</taxon>
        <taxon>Pentapetalae</taxon>
        <taxon>Caryophyllales</taxon>
        <taxon>Cactineae</taxon>
        <taxon>Cactaceae</taxon>
        <taxon>Cactoideae</taxon>
        <taxon>Echinocereeae</taxon>
        <taxon>Carnegiea</taxon>
    </lineage>
</organism>
<evidence type="ECO:0000256" key="6">
    <source>
        <dbReference type="SAM" id="MobiDB-lite"/>
    </source>
</evidence>
<keyword evidence="5" id="KW-0539">Nucleus</keyword>
<dbReference type="AlphaFoldDB" id="A0A9Q1KCZ9"/>
<dbReference type="GO" id="GO:0003677">
    <property type="term" value="F:DNA binding"/>
    <property type="evidence" value="ECO:0007669"/>
    <property type="project" value="UniProtKB-KW"/>
</dbReference>
<dbReference type="PROSITE" id="PS51032">
    <property type="entry name" value="AP2_ERF"/>
    <property type="match status" value="1"/>
</dbReference>
<dbReference type="PANTHER" id="PTHR31194">
    <property type="entry name" value="SHN SHINE , DNA BINDING / TRANSCRIPTION FACTOR"/>
    <property type="match status" value="1"/>
</dbReference>
<keyword evidence="3" id="KW-0238">DNA-binding</keyword>
<proteinExistence type="predicted"/>
<dbReference type="InterPro" id="IPR050913">
    <property type="entry name" value="AP2/ERF_ERF"/>
</dbReference>